<keyword evidence="1" id="KW-0812">Transmembrane</keyword>
<gene>
    <name evidence="2" type="ORF">GCM10017044_03130</name>
</gene>
<evidence type="ECO:0000313" key="2">
    <source>
        <dbReference type="EMBL" id="GHF12544.1"/>
    </source>
</evidence>
<proteinExistence type="predicted"/>
<sequence length="96" mass="11222">MTNKPQSKLEISPVGFWPMLWWHFLDQKVPHKFLSTIVIATIGNLFEWDAFFIIFLVSFVWFSWGPAPEPKEKNIKISMDARILLSSIADENLKEI</sequence>
<reference evidence="2" key="1">
    <citation type="journal article" date="2014" name="Int. J. Syst. Evol. Microbiol.">
        <title>Complete genome sequence of Corynebacterium casei LMG S-19264T (=DSM 44701T), isolated from a smear-ripened cheese.</title>
        <authorList>
            <consortium name="US DOE Joint Genome Institute (JGI-PGF)"/>
            <person name="Walter F."/>
            <person name="Albersmeier A."/>
            <person name="Kalinowski J."/>
            <person name="Ruckert C."/>
        </authorList>
    </citation>
    <scope>NUCLEOTIDE SEQUENCE</scope>
    <source>
        <strain evidence="2">KCTC 42590</strain>
    </source>
</reference>
<keyword evidence="1" id="KW-1133">Transmembrane helix</keyword>
<dbReference type="EMBL" id="BNCI01000001">
    <property type="protein sequence ID" value="GHF12544.1"/>
    <property type="molecule type" value="Genomic_DNA"/>
</dbReference>
<keyword evidence="3" id="KW-1185">Reference proteome</keyword>
<comment type="caution">
    <text evidence="2">The sequence shown here is derived from an EMBL/GenBank/DDBJ whole genome shotgun (WGS) entry which is preliminary data.</text>
</comment>
<evidence type="ECO:0000313" key="3">
    <source>
        <dbReference type="Proteomes" id="UP000630923"/>
    </source>
</evidence>
<name>A0A919AK58_9PROT</name>
<dbReference type="Proteomes" id="UP000630923">
    <property type="component" value="Unassembled WGS sequence"/>
</dbReference>
<accession>A0A919AK58</accession>
<organism evidence="2 3">
    <name type="scientific">Kordiimonas sediminis</name>
    <dbReference type="NCBI Taxonomy" id="1735581"/>
    <lineage>
        <taxon>Bacteria</taxon>
        <taxon>Pseudomonadati</taxon>
        <taxon>Pseudomonadota</taxon>
        <taxon>Alphaproteobacteria</taxon>
        <taxon>Kordiimonadales</taxon>
        <taxon>Kordiimonadaceae</taxon>
        <taxon>Kordiimonas</taxon>
    </lineage>
</organism>
<keyword evidence="1" id="KW-0472">Membrane</keyword>
<feature type="transmembrane region" description="Helical" evidence="1">
    <location>
        <begin position="37"/>
        <end position="64"/>
    </location>
</feature>
<evidence type="ECO:0000256" key="1">
    <source>
        <dbReference type="SAM" id="Phobius"/>
    </source>
</evidence>
<reference evidence="2" key="2">
    <citation type="submission" date="2020-09" db="EMBL/GenBank/DDBJ databases">
        <authorList>
            <person name="Sun Q."/>
            <person name="Kim S."/>
        </authorList>
    </citation>
    <scope>NUCLEOTIDE SEQUENCE</scope>
    <source>
        <strain evidence="2">KCTC 42590</strain>
    </source>
</reference>
<dbReference type="RefSeq" id="WP_191249808.1">
    <property type="nucleotide sequence ID" value="NZ_BNCI01000001.1"/>
</dbReference>
<protein>
    <submittedName>
        <fullName evidence="2">Uncharacterized protein</fullName>
    </submittedName>
</protein>
<dbReference type="AlphaFoldDB" id="A0A919AK58"/>